<dbReference type="AlphaFoldDB" id="A0A1H5T1L8"/>
<name>A0A1H5T1L8_9FLAO</name>
<dbReference type="EMBL" id="FNUS01000001">
    <property type="protein sequence ID" value="SEF56058.1"/>
    <property type="molecule type" value="Genomic_DNA"/>
</dbReference>
<evidence type="ECO:0000259" key="1">
    <source>
        <dbReference type="Pfam" id="PF13566"/>
    </source>
</evidence>
<dbReference type="RefSeq" id="WP_103912358.1">
    <property type="nucleotide sequence ID" value="NZ_FNUS01000001.1"/>
</dbReference>
<dbReference type="Proteomes" id="UP000236738">
    <property type="component" value="Unassembled WGS sequence"/>
</dbReference>
<dbReference type="InterPro" id="IPR023875">
    <property type="entry name" value="DNA_repair_put"/>
</dbReference>
<evidence type="ECO:0000313" key="3">
    <source>
        <dbReference type="Proteomes" id="UP000236738"/>
    </source>
</evidence>
<accession>A0A1H5T1L8</accession>
<proteinExistence type="predicted"/>
<dbReference type="Pfam" id="PF13566">
    <property type="entry name" value="DUF4130"/>
    <property type="match status" value="1"/>
</dbReference>
<evidence type="ECO:0000313" key="2">
    <source>
        <dbReference type="EMBL" id="SEF56058.1"/>
    </source>
</evidence>
<feature type="domain" description="DUF4130" evidence="1">
    <location>
        <begin position="87"/>
        <end position="252"/>
    </location>
</feature>
<dbReference type="OrthoDB" id="5290748at2"/>
<organism evidence="2 3">
    <name type="scientific">Halpernia humi</name>
    <dbReference type="NCBI Taxonomy" id="493375"/>
    <lineage>
        <taxon>Bacteria</taxon>
        <taxon>Pseudomonadati</taxon>
        <taxon>Bacteroidota</taxon>
        <taxon>Flavobacteriia</taxon>
        <taxon>Flavobacteriales</taxon>
        <taxon>Weeksellaceae</taxon>
        <taxon>Chryseobacterium group</taxon>
        <taxon>Halpernia</taxon>
    </lineage>
</organism>
<dbReference type="InterPro" id="IPR025404">
    <property type="entry name" value="DUF4130"/>
</dbReference>
<sequence>MTTIIYDGSFEGLLTAVFEVFEYKLLLPKIISKENYSSENMFAEVHEVFTSNEKSERVLNKLEKNIGKSGISQLLKVYLSERDDLEFLILSAIQKSIKNPLVDVLQNYADGQILEISKINKSINREIHRMHAFVRFEKLKDDVYFAKIEPDFNVLPLIIKHFKDRYQDQKWMIFDLKRHYGVFYNLENVEVFYPEKDQIYQFKKTEELLHEEEIRYQKLWQRYFFKTNIPERKNLKLHYQHVPKRYWKYLTEKI</sequence>
<protein>
    <submittedName>
        <fullName evidence="2">Probable DNA metabolism protein</fullName>
    </submittedName>
</protein>
<dbReference type="NCBIfam" id="TIGR03915">
    <property type="entry name" value="SAM_7_link_chp"/>
    <property type="match status" value="1"/>
</dbReference>
<reference evidence="3" key="1">
    <citation type="submission" date="2016-10" db="EMBL/GenBank/DDBJ databases">
        <authorList>
            <person name="Varghese N."/>
            <person name="Submissions S."/>
        </authorList>
    </citation>
    <scope>NUCLEOTIDE SEQUENCE [LARGE SCALE GENOMIC DNA]</scope>
    <source>
        <strain evidence="3">DSM 21580</strain>
    </source>
</reference>
<keyword evidence="3" id="KW-1185">Reference proteome</keyword>
<gene>
    <name evidence="2" type="ORF">SAMN05421847_0318</name>
</gene>